<evidence type="ECO:0000256" key="8">
    <source>
        <dbReference type="ARBA" id="ARBA00022840"/>
    </source>
</evidence>
<evidence type="ECO:0000259" key="12">
    <source>
        <dbReference type="Pfam" id="PF02782"/>
    </source>
</evidence>
<dbReference type="InterPro" id="IPR018485">
    <property type="entry name" value="FGGY_C"/>
</dbReference>
<dbReference type="Pfam" id="PF00370">
    <property type="entry name" value="FGGY_N"/>
    <property type="match status" value="1"/>
</dbReference>
<dbReference type="Pfam" id="PF02782">
    <property type="entry name" value="FGGY_C"/>
    <property type="match status" value="1"/>
</dbReference>
<keyword evidence="8" id="KW-0067">ATP-binding</keyword>
<keyword evidence="4 10" id="KW-0808">Transferase</keyword>
<keyword evidence="7" id="KW-0319">Glycerol metabolism</keyword>
<protein>
    <recommendedName>
        <fullName evidence="3">glycerol kinase</fullName>
        <ecNumber evidence="3">2.7.1.30</ecNumber>
    </recommendedName>
    <alternativeName>
        <fullName evidence="9">ATP:glycerol 3-phosphotransferase</fullName>
    </alternativeName>
</protein>
<dbReference type="Proteomes" id="UP001162131">
    <property type="component" value="Unassembled WGS sequence"/>
</dbReference>
<proteinExistence type="inferred from homology"/>
<dbReference type="GO" id="GO:0005524">
    <property type="term" value="F:ATP binding"/>
    <property type="evidence" value="ECO:0007669"/>
    <property type="project" value="UniProtKB-KW"/>
</dbReference>
<organism evidence="13 14">
    <name type="scientific">Blepharisma stoltei</name>
    <dbReference type="NCBI Taxonomy" id="1481888"/>
    <lineage>
        <taxon>Eukaryota</taxon>
        <taxon>Sar</taxon>
        <taxon>Alveolata</taxon>
        <taxon>Ciliophora</taxon>
        <taxon>Postciliodesmatophora</taxon>
        <taxon>Heterotrichea</taxon>
        <taxon>Heterotrichida</taxon>
        <taxon>Blepharismidae</taxon>
        <taxon>Blepharisma</taxon>
    </lineage>
</organism>
<dbReference type="GO" id="GO:0046167">
    <property type="term" value="P:glycerol-3-phosphate biosynthetic process"/>
    <property type="evidence" value="ECO:0007669"/>
    <property type="project" value="TreeGrafter"/>
</dbReference>
<keyword evidence="5" id="KW-0547">Nucleotide-binding</keyword>
<dbReference type="PIRSF" id="PIRSF000538">
    <property type="entry name" value="GlpK"/>
    <property type="match status" value="1"/>
</dbReference>
<evidence type="ECO:0000256" key="6">
    <source>
        <dbReference type="ARBA" id="ARBA00022777"/>
    </source>
</evidence>
<dbReference type="EC" id="2.7.1.30" evidence="3"/>
<dbReference type="Gene3D" id="3.30.420.40">
    <property type="match status" value="2"/>
</dbReference>
<evidence type="ECO:0000256" key="9">
    <source>
        <dbReference type="ARBA" id="ARBA00043149"/>
    </source>
</evidence>
<evidence type="ECO:0000256" key="7">
    <source>
        <dbReference type="ARBA" id="ARBA00022798"/>
    </source>
</evidence>
<dbReference type="GO" id="GO:0006071">
    <property type="term" value="P:glycerol metabolic process"/>
    <property type="evidence" value="ECO:0007669"/>
    <property type="project" value="UniProtKB-KW"/>
</dbReference>
<dbReference type="GO" id="GO:0006641">
    <property type="term" value="P:triglyceride metabolic process"/>
    <property type="evidence" value="ECO:0007669"/>
    <property type="project" value="TreeGrafter"/>
</dbReference>
<comment type="pathway">
    <text evidence="1">Polyol metabolism; glycerol degradation via glycerol kinase pathway; sn-glycerol 3-phosphate from glycerol: step 1/1.</text>
</comment>
<gene>
    <name evidence="13" type="ORF">BSTOLATCC_MIC53757</name>
</gene>
<dbReference type="NCBIfam" id="NF000756">
    <property type="entry name" value="PRK00047.1"/>
    <property type="match status" value="1"/>
</dbReference>
<dbReference type="AlphaFoldDB" id="A0AAU9K463"/>
<dbReference type="InterPro" id="IPR018483">
    <property type="entry name" value="Carb_kinase_FGGY_CS"/>
</dbReference>
<name>A0AAU9K463_9CILI</name>
<feature type="domain" description="Carbohydrate kinase FGGY C-terminal" evidence="12">
    <location>
        <begin position="291"/>
        <end position="480"/>
    </location>
</feature>
<evidence type="ECO:0000256" key="3">
    <source>
        <dbReference type="ARBA" id="ARBA00012099"/>
    </source>
</evidence>
<evidence type="ECO:0000256" key="1">
    <source>
        <dbReference type="ARBA" id="ARBA00005190"/>
    </source>
</evidence>
<dbReference type="GO" id="GO:0005739">
    <property type="term" value="C:mitochondrion"/>
    <property type="evidence" value="ECO:0007669"/>
    <property type="project" value="TreeGrafter"/>
</dbReference>
<reference evidence="13" key="1">
    <citation type="submission" date="2021-09" db="EMBL/GenBank/DDBJ databases">
        <authorList>
            <consortium name="AG Swart"/>
            <person name="Singh M."/>
            <person name="Singh A."/>
            <person name="Seah K."/>
            <person name="Emmerich C."/>
        </authorList>
    </citation>
    <scope>NUCLEOTIDE SEQUENCE</scope>
    <source>
        <strain evidence="13">ATCC30299</strain>
    </source>
</reference>
<dbReference type="SUPFAM" id="SSF53067">
    <property type="entry name" value="Actin-like ATPase domain"/>
    <property type="match status" value="2"/>
</dbReference>
<evidence type="ECO:0000256" key="2">
    <source>
        <dbReference type="ARBA" id="ARBA00009156"/>
    </source>
</evidence>
<dbReference type="PANTHER" id="PTHR10196:SF69">
    <property type="entry name" value="GLYCEROL KINASE"/>
    <property type="match status" value="1"/>
</dbReference>
<dbReference type="PROSITE" id="PS00933">
    <property type="entry name" value="FGGY_KINASES_1"/>
    <property type="match status" value="1"/>
</dbReference>
<dbReference type="PROSITE" id="PS00445">
    <property type="entry name" value="FGGY_KINASES_2"/>
    <property type="match status" value="1"/>
</dbReference>
<keyword evidence="14" id="KW-1185">Reference proteome</keyword>
<evidence type="ECO:0000256" key="5">
    <source>
        <dbReference type="ARBA" id="ARBA00022741"/>
    </source>
</evidence>
<dbReference type="GO" id="GO:0004370">
    <property type="term" value="F:glycerol kinase activity"/>
    <property type="evidence" value="ECO:0007669"/>
    <property type="project" value="UniProtKB-EC"/>
</dbReference>
<evidence type="ECO:0000256" key="4">
    <source>
        <dbReference type="ARBA" id="ARBA00022679"/>
    </source>
</evidence>
<evidence type="ECO:0000313" key="13">
    <source>
        <dbReference type="EMBL" id="CAG9331693.1"/>
    </source>
</evidence>
<sequence>MDKNTILIGGAAAAAIGFFLYKLRTSKPLPPAYDGSESYLGAIDVGTGSTRFLIFNSKGVQIASHSIDLTQYFPSHEEHEQNPLEYVEASLKCIETACQKAGIPKTLFKGIGISNQRETIIAWNKETGKPFHNAIIWDDARTAEICHELQNLKIDFRSKTGLPISTYFSASKILWLIRNNSAVRKSLSENTCLFGTVETWMIYNLTKGKRYVSDISNASRTLLMNLRGFWDEEILAALDIPITALPEIVSSAEVYGYMKSGYLEGIPICGSLGDQQSALLGHQCVEAGSAKNTYGTGAFLLMSTGNDIIQSSTGLLTTVYGKFGPDGPIYYALEGSVENAGSAIKWALNKLRLFSTFAELEAQARTVADSDGVVCVSALSGLFAPHWRPDARGVIIGLTQHTTRAHILRALLEGICFRTKEVIDALLSDTPYKLNKLCVDGGMTKNVLFLEIQANILGVQLELPFEKDLTALGAAFAAGLGCGVYRSLDDIQKLNKNIEKIVDFTWDEQKRNEKISLWNKTIPKAFND</sequence>
<evidence type="ECO:0000259" key="11">
    <source>
        <dbReference type="Pfam" id="PF00370"/>
    </source>
</evidence>
<feature type="domain" description="Carbohydrate kinase FGGY N-terminal" evidence="11">
    <location>
        <begin position="39"/>
        <end position="281"/>
    </location>
</feature>
<dbReference type="InterPro" id="IPR000577">
    <property type="entry name" value="Carb_kinase_FGGY"/>
</dbReference>
<accession>A0AAU9K463</accession>
<dbReference type="InterPro" id="IPR043129">
    <property type="entry name" value="ATPase_NBD"/>
</dbReference>
<dbReference type="FunFam" id="3.30.420.40:FF:000086">
    <property type="entry name" value="Glycerol kinase"/>
    <property type="match status" value="1"/>
</dbReference>
<dbReference type="EMBL" id="CAJZBQ010000053">
    <property type="protein sequence ID" value="CAG9331693.1"/>
    <property type="molecule type" value="Genomic_DNA"/>
</dbReference>
<keyword evidence="6 10" id="KW-0418">Kinase</keyword>
<dbReference type="PANTHER" id="PTHR10196">
    <property type="entry name" value="SUGAR KINASE"/>
    <property type="match status" value="1"/>
</dbReference>
<comment type="caution">
    <text evidence="13">The sequence shown here is derived from an EMBL/GenBank/DDBJ whole genome shotgun (WGS) entry which is preliminary data.</text>
</comment>
<evidence type="ECO:0000313" key="14">
    <source>
        <dbReference type="Proteomes" id="UP001162131"/>
    </source>
</evidence>
<dbReference type="InterPro" id="IPR018484">
    <property type="entry name" value="FGGY_N"/>
</dbReference>
<evidence type="ECO:0000256" key="10">
    <source>
        <dbReference type="RuleBase" id="RU003733"/>
    </source>
</evidence>
<comment type="similarity">
    <text evidence="2 10">Belongs to the FGGY kinase family.</text>
</comment>